<evidence type="ECO:0000313" key="3">
    <source>
        <dbReference type="Proteomes" id="UP000006078"/>
    </source>
</evidence>
<dbReference type="STRING" id="29321.AAV33_03125"/>
<dbReference type="RefSeq" id="WP_004600856.1">
    <property type="nucleotide sequence ID" value="NZ_HF541866.1"/>
</dbReference>
<dbReference type="InterPro" id="IPR029063">
    <property type="entry name" value="SAM-dependent_MTases_sf"/>
</dbReference>
<reference evidence="1 4" key="1">
    <citation type="journal article" date="2012" name="J. Bacteriol.">
        <title>Draft Genome Sequence of Turicella otitidis ATCC 51513, Isolated from Middle Ear Fluid from a Child with Otitis Media.</title>
        <authorList>
            <person name="Brinkrolf K."/>
            <person name="Schneider J."/>
            <person name="Knecht M."/>
            <person name="Ruckert C."/>
            <person name="Tauch A."/>
        </authorList>
    </citation>
    <scope>NUCLEOTIDE SEQUENCE [LARGE SCALE GENOMIC DNA]</scope>
    <source>
        <strain evidence="1 4">ATCC 51513</strain>
    </source>
</reference>
<dbReference type="EMBL" id="CAJZ01000087">
    <property type="protein sequence ID" value="CCI83311.1"/>
    <property type="molecule type" value="Genomic_DNA"/>
</dbReference>
<gene>
    <name evidence="1" type="ORF">BN46_0574</name>
    <name evidence="2" type="ORF">HMPREF9719_00966</name>
</gene>
<dbReference type="EMBL" id="AHAE01000042">
    <property type="protein sequence ID" value="EJZ82084.1"/>
    <property type="molecule type" value="Genomic_DNA"/>
</dbReference>
<dbReference type="Proteomes" id="UP000011016">
    <property type="component" value="Unassembled WGS sequence"/>
</dbReference>
<dbReference type="EC" id="2.1.1.-" evidence="1"/>
<dbReference type="Gene3D" id="3.40.50.150">
    <property type="entry name" value="Vaccinia Virus protein VP39"/>
    <property type="match status" value="1"/>
</dbReference>
<dbReference type="Proteomes" id="UP000006078">
    <property type="component" value="Unassembled WGS sequence"/>
</dbReference>
<evidence type="ECO:0000313" key="1">
    <source>
        <dbReference type="EMBL" id="CCI83311.1"/>
    </source>
</evidence>
<evidence type="ECO:0000313" key="2">
    <source>
        <dbReference type="EMBL" id="EJZ82084.1"/>
    </source>
</evidence>
<proteinExistence type="predicted"/>
<dbReference type="Pfam" id="PF13578">
    <property type="entry name" value="Methyltransf_24"/>
    <property type="match status" value="1"/>
</dbReference>
<organism evidence="1 4">
    <name type="scientific">Corynebacterium otitidis ATCC 51513</name>
    <dbReference type="NCBI Taxonomy" id="883169"/>
    <lineage>
        <taxon>Bacteria</taxon>
        <taxon>Bacillati</taxon>
        <taxon>Actinomycetota</taxon>
        <taxon>Actinomycetes</taxon>
        <taxon>Mycobacteriales</taxon>
        <taxon>Corynebacteriaceae</taxon>
        <taxon>Corynebacterium</taxon>
    </lineage>
</organism>
<keyword evidence="1" id="KW-0489">Methyltransferase</keyword>
<dbReference type="GO" id="GO:0032259">
    <property type="term" value="P:methylation"/>
    <property type="evidence" value="ECO:0007669"/>
    <property type="project" value="UniProtKB-KW"/>
</dbReference>
<comment type="caution">
    <text evidence="1">The sequence shown here is derived from an EMBL/GenBank/DDBJ whole genome shotgun (WGS) entry which is preliminary data.</text>
</comment>
<dbReference type="HOGENOM" id="CLU_067676_2_1_11"/>
<dbReference type="AlphaFoldDB" id="I7JVW1"/>
<evidence type="ECO:0000313" key="4">
    <source>
        <dbReference type="Proteomes" id="UP000011016"/>
    </source>
</evidence>
<accession>I7JVW1</accession>
<protein>
    <submittedName>
        <fullName evidence="1">Putative methyltransferase</fullName>
        <ecNumber evidence="1">2.1.1.-</ecNumber>
    </submittedName>
</protein>
<dbReference type="GO" id="GO:0008168">
    <property type="term" value="F:methyltransferase activity"/>
    <property type="evidence" value="ECO:0007669"/>
    <property type="project" value="UniProtKB-KW"/>
</dbReference>
<reference evidence="2 3" key="2">
    <citation type="submission" date="2012-08" db="EMBL/GenBank/DDBJ databases">
        <title>The Genome Sequence of Turicella otitidis ATCC 51513.</title>
        <authorList>
            <consortium name="The Broad Institute Genome Sequencing Platform"/>
            <person name="Earl A."/>
            <person name="Ward D."/>
            <person name="Feldgarden M."/>
            <person name="Gevers D."/>
            <person name="Huys G."/>
            <person name="Walker B."/>
            <person name="Young S.K."/>
            <person name="Zeng Q."/>
            <person name="Gargeya S."/>
            <person name="Fitzgerald M."/>
            <person name="Haas B."/>
            <person name="Abouelleil A."/>
            <person name="Alvarado L."/>
            <person name="Arachchi H.M."/>
            <person name="Berlin A.M."/>
            <person name="Chapman S.B."/>
            <person name="Goldberg J."/>
            <person name="Griggs A."/>
            <person name="Gujja S."/>
            <person name="Hansen M."/>
            <person name="Howarth C."/>
            <person name="Imamovic A."/>
            <person name="Larimer J."/>
            <person name="McCowen C."/>
            <person name="Montmayeur A."/>
            <person name="Murphy C."/>
            <person name="Neiman D."/>
            <person name="Pearson M."/>
            <person name="Priest M."/>
            <person name="Roberts A."/>
            <person name="Saif S."/>
            <person name="Shea T."/>
            <person name="Sisk P."/>
            <person name="Sykes S."/>
            <person name="Wortman J."/>
            <person name="Nusbaum C."/>
            <person name="Birren B."/>
        </authorList>
    </citation>
    <scope>NUCLEOTIDE SEQUENCE [LARGE SCALE GENOMIC DNA]</scope>
    <source>
        <strain evidence="2 3">ATCC 51513</strain>
    </source>
</reference>
<keyword evidence="3" id="KW-1185">Reference proteome</keyword>
<dbReference type="eggNOG" id="COG4122">
    <property type="taxonomic scope" value="Bacteria"/>
</dbReference>
<dbReference type="SUPFAM" id="SSF53335">
    <property type="entry name" value="S-adenosyl-L-methionine-dependent methyltransferases"/>
    <property type="match status" value="1"/>
</dbReference>
<keyword evidence="1" id="KW-0808">Transferase</keyword>
<sequence>MLGPVTDKASDSLADFVAARPAAVGDEEALGLARQEAEELGLALPDEQTGRLLATLAAAGSHPDSSGAIAVTPAAGVVSLYLLRGLAEGLTVTGIDPEAEHKRQAALALKRAGYRPGAGRFLTSQPLDVLGRMAEGSYQLVYLDVDPRDASALLAAAWPLLSPGGSLVVADLLLDGTVAQASRTDRVTAAARAAIEEAEELGRATGDGPAPAVVTHLPLGAGMTVVTRR</sequence>
<dbReference type="OrthoDB" id="4774874at2"/>
<name>I7JVW1_9CORY</name>